<dbReference type="PANTHER" id="PTHR14097">
    <property type="entry name" value="OXIDOREDUCTASE HTATIP2"/>
    <property type="match status" value="1"/>
</dbReference>
<evidence type="ECO:0000313" key="2">
    <source>
        <dbReference type="EMBL" id="MBU9710868.1"/>
    </source>
</evidence>
<dbReference type="Pfam" id="PF13460">
    <property type="entry name" value="NAD_binding_10"/>
    <property type="match status" value="1"/>
</dbReference>
<dbReference type="Proteomes" id="UP000784880">
    <property type="component" value="Unassembled WGS sequence"/>
</dbReference>
<accession>A0ABS6JBI5</accession>
<dbReference type="PANTHER" id="PTHR14097:SF7">
    <property type="entry name" value="OXIDOREDUCTASE HTATIP2"/>
    <property type="match status" value="1"/>
</dbReference>
<feature type="domain" description="NAD(P)-binding" evidence="1">
    <location>
        <begin position="9"/>
        <end position="124"/>
    </location>
</feature>
<sequence length="227" mass="25642">MKKKALVAGATGLVGQELVKELLDSRVYDVIKVISRRKTPFSGIQGVEEHIIDFEKLEKYGTLVADVDDVFVCLGTTMKKAKSRKKFVKVDYVYPLKLANLAKEIGVKQFLIVTAIGSDRDATFFYSRVKGKLEEELVTLDFPSLHIFRPSLLVGKRRDFRIGEKTAEWVGKPFSFLLIGPYEKYKPIKGKYVAMSMCAIAQEKSSGVHIYESDKIRQLGKVLLQDN</sequence>
<keyword evidence="3" id="KW-1185">Reference proteome</keyword>
<name>A0ABS6JBI5_9BACI</name>
<organism evidence="2 3">
    <name type="scientific">Evansella tamaricis</name>
    <dbReference type="NCBI Taxonomy" id="2069301"/>
    <lineage>
        <taxon>Bacteria</taxon>
        <taxon>Bacillati</taxon>
        <taxon>Bacillota</taxon>
        <taxon>Bacilli</taxon>
        <taxon>Bacillales</taxon>
        <taxon>Bacillaceae</taxon>
        <taxon>Evansella</taxon>
    </lineage>
</organism>
<proteinExistence type="predicted"/>
<dbReference type="InterPro" id="IPR016040">
    <property type="entry name" value="NAD(P)-bd_dom"/>
</dbReference>
<comment type="caution">
    <text evidence="2">The sequence shown here is derived from an EMBL/GenBank/DDBJ whole genome shotgun (WGS) entry which is preliminary data.</text>
</comment>
<gene>
    <name evidence="2" type="ORF">KS419_03815</name>
</gene>
<protein>
    <submittedName>
        <fullName evidence="2">NAD(P)H-binding protein</fullName>
    </submittedName>
</protein>
<dbReference type="EMBL" id="JAHQCS010000053">
    <property type="protein sequence ID" value="MBU9710868.1"/>
    <property type="molecule type" value="Genomic_DNA"/>
</dbReference>
<evidence type="ECO:0000259" key="1">
    <source>
        <dbReference type="Pfam" id="PF13460"/>
    </source>
</evidence>
<reference evidence="2 3" key="1">
    <citation type="submission" date="2021-06" db="EMBL/GenBank/DDBJ databases">
        <title>Bacillus sp. RD4P76, an endophyte from a halophyte.</title>
        <authorList>
            <person name="Sun J.-Q."/>
        </authorList>
    </citation>
    <scope>NUCLEOTIDE SEQUENCE [LARGE SCALE GENOMIC DNA]</scope>
    <source>
        <strain evidence="2 3">CGMCC 1.15917</strain>
    </source>
</reference>
<evidence type="ECO:0000313" key="3">
    <source>
        <dbReference type="Proteomes" id="UP000784880"/>
    </source>
</evidence>